<accession>A0A7C4XF09</accession>
<proteinExistence type="predicted"/>
<name>A0A7C4XF09_UNCW3</name>
<sequence>MKSLLIIMGIVPAVVFGTIIYGGPGDRIEGFAPGDTLVDTILVTVKVPAKIGLYVLGNVEFDLGAASVVYPPAVYPGYYDPTSVQGTNTDGVNVQVFSNSPTMTWYLQTCGSGNFTTTILLDQLYYAPDGTANPPDGQDPPVNWTAYSTTYTQIASGGKTNGWLSQDQDYVFQAEIDDEPTPAGGATITVYYRLYAQ</sequence>
<reference evidence="1" key="1">
    <citation type="journal article" date="2020" name="mSystems">
        <title>Genome- and Community-Level Interaction Insights into Carbon Utilization and Element Cycling Functions of Hydrothermarchaeota in Hydrothermal Sediment.</title>
        <authorList>
            <person name="Zhou Z."/>
            <person name="Liu Y."/>
            <person name="Xu W."/>
            <person name="Pan J."/>
            <person name="Luo Z.H."/>
            <person name="Li M."/>
        </authorList>
    </citation>
    <scope>NUCLEOTIDE SEQUENCE [LARGE SCALE GENOMIC DNA]</scope>
    <source>
        <strain evidence="1">SpSt-774</strain>
    </source>
</reference>
<gene>
    <name evidence="1" type="ORF">ENV60_04780</name>
</gene>
<protein>
    <submittedName>
        <fullName evidence="1">Uncharacterized protein</fullName>
    </submittedName>
</protein>
<organism evidence="1">
    <name type="scientific">candidate division WOR-3 bacterium</name>
    <dbReference type="NCBI Taxonomy" id="2052148"/>
    <lineage>
        <taxon>Bacteria</taxon>
        <taxon>Bacteria division WOR-3</taxon>
    </lineage>
</organism>
<evidence type="ECO:0000313" key="1">
    <source>
        <dbReference type="EMBL" id="HGV97591.1"/>
    </source>
</evidence>
<comment type="caution">
    <text evidence="1">The sequence shown here is derived from an EMBL/GenBank/DDBJ whole genome shotgun (WGS) entry which is preliminary data.</text>
</comment>
<dbReference type="AlphaFoldDB" id="A0A7C4XF09"/>
<dbReference type="EMBL" id="DTGZ01000090">
    <property type="protein sequence ID" value="HGV97591.1"/>
    <property type="molecule type" value="Genomic_DNA"/>
</dbReference>